<dbReference type="SMART" id="SM00028">
    <property type="entry name" value="TPR"/>
    <property type="match status" value="4"/>
</dbReference>
<dbReference type="SUPFAM" id="SSF48452">
    <property type="entry name" value="TPR-like"/>
    <property type="match status" value="1"/>
</dbReference>
<evidence type="ECO:0000256" key="8">
    <source>
        <dbReference type="PROSITE-ProRule" id="PRU00339"/>
    </source>
</evidence>
<organism evidence="10 11">
    <name type="scientific">Magnetospirillum moscoviense</name>
    <dbReference type="NCBI Taxonomy" id="1437059"/>
    <lineage>
        <taxon>Bacteria</taxon>
        <taxon>Pseudomonadati</taxon>
        <taxon>Pseudomonadota</taxon>
        <taxon>Alphaproteobacteria</taxon>
        <taxon>Rhodospirillales</taxon>
        <taxon>Rhodospirillaceae</taxon>
        <taxon>Magnetospirillum</taxon>
    </lineage>
</organism>
<dbReference type="EMBL" id="LWQU01000032">
    <property type="protein sequence ID" value="OAN64486.1"/>
    <property type="molecule type" value="Genomic_DNA"/>
</dbReference>
<dbReference type="InterPro" id="IPR019734">
    <property type="entry name" value="TPR_rpt"/>
</dbReference>
<dbReference type="InterPro" id="IPR051939">
    <property type="entry name" value="Glycosyltr_41/O-GlcNAc_trsf"/>
</dbReference>
<keyword evidence="4" id="KW-0328">Glycosyltransferase</keyword>
<dbReference type="PROSITE" id="PS50005">
    <property type="entry name" value="TPR"/>
    <property type="match status" value="1"/>
</dbReference>
<name>A0A178MYW6_9PROT</name>
<dbReference type="InterPro" id="IPR029489">
    <property type="entry name" value="OGT/SEC/SPY_C"/>
</dbReference>
<dbReference type="AlphaFoldDB" id="A0A178MYW6"/>
<comment type="pathway">
    <text evidence="1">Protein modification; protein glycosylation.</text>
</comment>
<evidence type="ECO:0000256" key="7">
    <source>
        <dbReference type="ARBA" id="ARBA00022803"/>
    </source>
</evidence>
<dbReference type="EC" id="2.4.1.255" evidence="3"/>
<dbReference type="Gene3D" id="1.25.40.10">
    <property type="entry name" value="Tetratricopeptide repeat domain"/>
    <property type="match status" value="1"/>
</dbReference>
<accession>A0A178MYW6</accession>
<comment type="caution">
    <text evidence="10">The sequence shown here is derived from an EMBL/GenBank/DDBJ whole genome shotgun (WGS) entry which is preliminary data.</text>
</comment>
<dbReference type="Pfam" id="PF13844">
    <property type="entry name" value="Glyco_transf_41"/>
    <property type="match status" value="2"/>
</dbReference>
<feature type="domain" description="O-GlcNAc transferase C-terminal" evidence="9">
    <location>
        <begin position="464"/>
        <end position="642"/>
    </location>
</feature>
<dbReference type="Gene3D" id="3.40.50.2000">
    <property type="entry name" value="Glycogen Phosphorylase B"/>
    <property type="match status" value="1"/>
</dbReference>
<dbReference type="Pfam" id="PF04733">
    <property type="entry name" value="Coatomer_E"/>
    <property type="match status" value="1"/>
</dbReference>
<keyword evidence="6" id="KW-0677">Repeat</keyword>
<dbReference type="GO" id="GO:0097363">
    <property type="term" value="F:protein O-acetylglucosaminyltransferase activity"/>
    <property type="evidence" value="ECO:0007669"/>
    <property type="project" value="UniProtKB-EC"/>
</dbReference>
<evidence type="ECO:0000313" key="10">
    <source>
        <dbReference type="EMBL" id="OAN64486.1"/>
    </source>
</evidence>
<feature type="domain" description="O-GlcNAc transferase C-terminal" evidence="9">
    <location>
        <begin position="301"/>
        <end position="446"/>
    </location>
</feature>
<gene>
    <name evidence="10" type="ORF">A6A05_06280</name>
</gene>
<keyword evidence="7 8" id="KW-0802">TPR repeat</keyword>
<evidence type="ECO:0000256" key="6">
    <source>
        <dbReference type="ARBA" id="ARBA00022737"/>
    </source>
</evidence>
<reference evidence="10 11" key="1">
    <citation type="submission" date="2016-04" db="EMBL/GenBank/DDBJ databases">
        <title>Draft genome sequence of freshwater magnetotactic bacteria Magnetospirillum marisnigri SP-1 and Magnetospirillum moscoviense BB-1.</title>
        <authorList>
            <person name="Koziaeva V."/>
            <person name="Dziuba M.V."/>
            <person name="Ivanov T.M."/>
            <person name="Kuznetsov B."/>
            <person name="Grouzdev D.S."/>
        </authorList>
    </citation>
    <scope>NUCLEOTIDE SEQUENCE [LARGE SCALE GENOMIC DNA]</scope>
    <source>
        <strain evidence="10 11">BB-1</strain>
    </source>
</reference>
<evidence type="ECO:0000256" key="1">
    <source>
        <dbReference type="ARBA" id="ARBA00004922"/>
    </source>
</evidence>
<keyword evidence="11" id="KW-1185">Reference proteome</keyword>
<evidence type="ECO:0000313" key="11">
    <source>
        <dbReference type="Proteomes" id="UP000078543"/>
    </source>
</evidence>
<dbReference type="SUPFAM" id="SSF53756">
    <property type="entry name" value="UDP-Glycosyltransferase/glycogen phosphorylase"/>
    <property type="match status" value="1"/>
</dbReference>
<dbReference type="InterPro" id="IPR011990">
    <property type="entry name" value="TPR-like_helical_dom_sf"/>
</dbReference>
<evidence type="ECO:0000256" key="3">
    <source>
        <dbReference type="ARBA" id="ARBA00011970"/>
    </source>
</evidence>
<dbReference type="RefSeq" id="WP_068496931.1">
    <property type="nucleotide sequence ID" value="NZ_LWQU01000032.1"/>
</dbReference>
<sequence length="653" mass="69482">MDFDAALKGLRAKVRRAGLAGLPERLEAMIGRGEAQAASQMLSAAFSHAQACADSCLFLGLAAARLGQWPAAVTILGRARQLAPARLAAGHALAVALARAGQGSQALALFAEIRARAPKDSGLANDHALALAAFGRSADAEAILVETVKSAPRDRDALANLGVLRAQRGDAAGAVEALTSAIALDRRNALLRFNLGNALRDAGDGAAALAAYRDAVDLQPDLAGAWRNKANLNAEMGRHAESCADYARVEALEPAANLAPTRILAMNLAPFSAADTLAVATAWAKTYADPLAPVARPALGSDGRIRIGYLAAGLFTLDGTQLAVLAHHDRSRFEVIVYFDGDPAHRRLERFRALATVRMTRGLSDSDLAQLIAADGLDILIDGLGFPKGHRLLTVARRPARIHLHWPPMTTTGMAAMDGLVADSRTLPPGAEGDYRERVFRLPCSYHFAVEELDVPGRPLRPDDGTVLFGCFNTLAKIGDQSIALFARVLAAIPGSRLRVKGMVQSAFDHPRLLDGFAAHGIGPDRLEFLASTAGYGEHLAAFGDLDVALDPVPYNGVTTTFESLWMGVPVVTLPGSRILDRYGLSLLTEVGFIDGIAADADDYVARAVRLAADRPLRAELRESLRDRVRASRLNDSARFTREWEDLLLSIAG</sequence>
<dbReference type="Proteomes" id="UP000078543">
    <property type="component" value="Unassembled WGS sequence"/>
</dbReference>
<evidence type="ECO:0000256" key="2">
    <source>
        <dbReference type="ARBA" id="ARBA00005386"/>
    </source>
</evidence>
<dbReference type="STRING" id="1437059.A6A05_06280"/>
<dbReference type="Gene3D" id="3.40.50.11380">
    <property type="match status" value="1"/>
</dbReference>
<evidence type="ECO:0000259" key="9">
    <source>
        <dbReference type="Pfam" id="PF13844"/>
    </source>
</evidence>
<feature type="repeat" description="TPR" evidence="8">
    <location>
        <begin position="189"/>
        <end position="222"/>
    </location>
</feature>
<keyword evidence="5" id="KW-0808">Transferase</keyword>
<proteinExistence type="inferred from homology"/>
<dbReference type="Pfam" id="PF13181">
    <property type="entry name" value="TPR_8"/>
    <property type="match status" value="1"/>
</dbReference>
<evidence type="ECO:0000256" key="4">
    <source>
        <dbReference type="ARBA" id="ARBA00022676"/>
    </source>
</evidence>
<evidence type="ECO:0000256" key="5">
    <source>
        <dbReference type="ARBA" id="ARBA00022679"/>
    </source>
</evidence>
<protein>
    <recommendedName>
        <fullName evidence="3">protein O-GlcNAc transferase</fullName>
        <ecNumber evidence="3">2.4.1.255</ecNumber>
    </recommendedName>
</protein>
<comment type="similarity">
    <text evidence="2">Belongs to the glycosyltransferase 41 family. O-GlcNAc transferase subfamily.</text>
</comment>
<dbReference type="PANTHER" id="PTHR44835:SF1">
    <property type="entry name" value="PROTEIN O-GLCNAC TRANSFERASE"/>
    <property type="match status" value="1"/>
</dbReference>
<dbReference type="PANTHER" id="PTHR44835">
    <property type="entry name" value="UDP-N-ACETYLGLUCOSAMINE--PEPTIDE N-ACETYLGLUCOSAMINYLTRANSFERASE SPINDLY-RELATED"/>
    <property type="match status" value="1"/>
</dbReference>